<keyword evidence="2" id="KW-1185">Reference proteome</keyword>
<reference evidence="1 2" key="1">
    <citation type="journal article" date="2021" name="Hortic Res">
        <title>High-quality reference genome and annotation aids understanding of berry development for evergreen blueberry (Vaccinium darrowii).</title>
        <authorList>
            <person name="Yu J."/>
            <person name="Hulse-Kemp A.M."/>
            <person name="Babiker E."/>
            <person name="Staton M."/>
        </authorList>
    </citation>
    <scope>NUCLEOTIDE SEQUENCE [LARGE SCALE GENOMIC DNA]</scope>
    <source>
        <strain evidence="2">cv. NJ 8807/NJ 8810</strain>
        <tissue evidence="1">Young leaf</tissue>
    </source>
</reference>
<evidence type="ECO:0000313" key="1">
    <source>
        <dbReference type="EMBL" id="KAH7843007.1"/>
    </source>
</evidence>
<dbReference type="EMBL" id="CM037151">
    <property type="protein sequence ID" value="KAH7843007.1"/>
    <property type="molecule type" value="Genomic_DNA"/>
</dbReference>
<organism evidence="1 2">
    <name type="scientific">Vaccinium darrowii</name>
    <dbReference type="NCBI Taxonomy" id="229202"/>
    <lineage>
        <taxon>Eukaryota</taxon>
        <taxon>Viridiplantae</taxon>
        <taxon>Streptophyta</taxon>
        <taxon>Embryophyta</taxon>
        <taxon>Tracheophyta</taxon>
        <taxon>Spermatophyta</taxon>
        <taxon>Magnoliopsida</taxon>
        <taxon>eudicotyledons</taxon>
        <taxon>Gunneridae</taxon>
        <taxon>Pentapetalae</taxon>
        <taxon>asterids</taxon>
        <taxon>Ericales</taxon>
        <taxon>Ericaceae</taxon>
        <taxon>Vaccinioideae</taxon>
        <taxon>Vaccinieae</taxon>
        <taxon>Vaccinium</taxon>
    </lineage>
</organism>
<gene>
    <name evidence="1" type="ORF">Vadar_011736</name>
</gene>
<protein>
    <submittedName>
        <fullName evidence="1">Uncharacterized protein</fullName>
    </submittedName>
</protein>
<evidence type="ECO:0000313" key="2">
    <source>
        <dbReference type="Proteomes" id="UP000828048"/>
    </source>
</evidence>
<comment type="caution">
    <text evidence="1">The sequence shown here is derived from an EMBL/GenBank/DDBJ whole genome shotgun (WGS) entry which is preliminary data.</text>
</comment>
<dbReference type="Proteomes" id="UP000828048">
    <property type="component" value="Chromosome 1"/>
</dbReference>
<name>A0ACB7XQ41_9ERIC</name>
<sequence length="178" mass="20616">MMRKYQLSCLIHNQLQTTLISTIKHLPSPHPPIPTSLFSFSISNSQFKNRSFSTARIQELLAELEREKNKEREERKRAGLDTADIDAKDEENYLGVGPLIEKLEKEKEKKNIGDLNMYEKPTDSESEDDERFAPDAVKKRAELFEKKFTRHEELLKNNSLMLNLLKNFTDASIHAVLV</sequence>
<proteinExistence type="predicted"/>
<accession>A0ACB7XQ41</accession>